<dbReference type="AlphaFoldDB" id="A0A2T4IL49"/>
<accession>A0A2T4IL49</accession>
<comment type="caution">
    <text evidence="2">The sequence shown here is derived from an EMBL/GenBank/DDBJ whole genome shotgun (WGS) entry which is preliminary data.</text>
</comment>
<gene>
    <name evidence="2" type="ORF">C9427_32245</name>
</gene>
<keyword evidence="3" id="KW-1185">Reference proteome</keyword>
<name>A0A2T4IL49_9HYPH</name>
<dbReference type="Proteomes" id="UP000240259">
    <property type="component" value="Unassembled WGS sequence"/>
</dbReference>
<feature type="region of interest" description="Disordered" evidence="1">
    <location>
        <begin position="48"/>
        <end position="78"/>
    </location>
</feature>
<reference evidence="2 3" key="1">
    <citation type="submission" date="2018-03" db="EMBL/GenBank/DDBJ databases">
        <title>Genome sequence of the symbiotic type strain Mesorhizobium helmanticense CSLC115NT isolated from Lotus corniculatus nodules.</title>
        <authorList>
            <person name="Sannazzaro A.I."/>
            <person name="Torres Tejerizo G.A."/>
            <person name="Dip D."/>
            <person name="Caballero M."/>
            <person name="Pistorio M."/>
            <person name="Estrella M.J."/>
        </authorList>
    </citation>
    <scope>NUCLEOTIDE SEQUENCE [LARGE SCALE GENOMIC DNA]</scope>
    <source>
        <strain evidence="2 3">CSLC115N</strain>
    </source>
</reference>
<proteinExistence type="predicted"/>
<organism evidence="2 3">
    <name type="scientific">Mesorhizobium helmanticense</name>
    <dbReference type="NCBI Taxonomy" id="1776423"/>
    <lineage>
        <taxon>Bacteria</taxon>
        <taxon>Pseudomonadati</taxon>
        <taxon>Pseudomonadota</taxon>
        <taxon>Alphaproteobacteria</taxon>
        <taxon>Hyphomicrobiales</taxon>
        <taxon>Phyllobacteriaceae</taxon>
        <taxon>Mesorhizobium</taxon>
    </lineage>
</organism>
<protein>
    <submittedName>
        <fullName evidence="2">Uncharacterized protein</fullName>
    </submittedName>
</protein>
<dbReference type="EMBL" id="PZJX01000073">
    <property type="protein sequence ID" value="PTE06342.1"/>
    <property type="molecule type" value="Genomic_DNA"/>
</dbReference>
<evidence type="ECO:0000256" key="1">
    <source>
        <dbReference type="SAM" id="MobiDB-lite"/>
    </source>
</evidence>
<evidence type="ECO:0000313" key="2">
    <source>
        <dbReference type="EMBL" id="PTE06342.1"/>
    </source>
</evidence>
<evidence type="ECO:0000313" key="3">
    <source>
        <dbReference type="Proteomes" id="UP000240259"/>
    </source>
</evidence>
<sequence length="90" mass="9439">MVRFAKDIHYDTDMTQEDTARVAGAAYHTVAAMGQAVLAALQPGRADAGAAPCGAGEADQNIEGATPERTMPAQRSLQRVGTWGRPIVLS</sequence>